<name>A0A9X3N3H9_9ACTN</name>
<dbReference type="GO" id="GO:0006749">
    <property type="term" value="P:glutathione metabolic process"/>
    <property type="evidence" value="ECO:0007669"/>
    <property type="project" value="TreeGrafter"/>
</dbReference>
<dbReference type="PANTHER" id="PTHR11365:SF23">
    <property type="entry name" value="HYPOTHETICAL 5-OXOPROLINASE (EUROFUNG)-RELATED"/>
    <property type="match status" value="1"/>
</dbReference>
<dbReference type="GO" id="GO:0005829">
    <property type="term" value="C:cytosol"/>
    <property type="evidence" value="ECO:0007669"/>
    <property type="project" value="TreeGrafter"/>
</dbReference>
<gene>
    <name evidence="3" type="ORF">OM076_28095</name>
</gene>
<evidence type="ECO:0000313" key="4">
    <source>
        <dbReference type="Proteomes" id="UP001149140"/>
    </source>
</evidence>
<sequence>MAALPKIAEIPDLEVDPITLDIIENALRHARFEMDAVLFRSAMSPVIREQHDEFPMLTDPQGRMVVGQFGAYISEMMADWDRGIYPGDVILTSDPYKCSASISHTNDWLVLVPIFFEDELVGWSSQFGHQMDAGGRLPGSLPTGATTIFEEGIIIPPLKIVERGEVQEDVLRLILNNVRLPEMNRADLFAIIAACHAGERRVMGLCERFGKDVYLATLQALLDRTHEAMRKLIQLAIPEEPQTFEDWIDDDGLGNGPYKMQLTIWREGEEAWFDWSGTDPQSLGPINFYLSEGMFKMFIGVYLIMVNDPDILFNDGFYPLLHVVMPEGCLLSPRHPAALGCRTHGLARLFDVLGGALTKQAPELNTAAGYGTSPYMLYSGWKESGEFFYAMEILYGGIPGRPIGDGMDGHSWWPLFENIPTEYLEAYYPLRVDGYTTVTDSGGAGLHRGGNGVEKRYVYLEPGHVSIHDDRWLTRPWGVLGGQPGERSTKILRRVDGTEVVLPAKCDEVAVSPGDMLIYRTAGGGGWKDRLDRPVAAVERDVAFGLVSAEKALSAYGVVLGDPAATDAERARQRAARGDAPAFDFGPPLEEVLARCEEETGLPAPVQAKPLRWSPLESRESALERARGG</sequence>
<evidence type="ECO:0000313" key="3">
    <source>
        <dbReference type="EMBL" id="MDA0164168.1"/>
    </source>
</evidence>
<organism evidence="3 4">
    <name type="scientific">Solirubrobacter ginsenosidimutans</name>
    <dbReference type="NCBI Taxonomy" id="490573"/>
    <lineage>
        <taxon>Bacteria</taxon>
        <taxon>Bacillati</taxon>
        <taxon>Actinomycetota</taxon>
        <taxon>Thermoleophilia</taxon>
        <taxon>Solirubrobacterales</taxon>
        <taxon>Solirubrobacteraceae</taxon>
        <taxon>Solirubrobacter</taxon>
    </lineage>
</organism>
<dbReference type="GO" id="GO:0017168">
    <property type="term" value="F:5-oxoprolinase (ATP-hydrolyzing) activity"/>
    <property type="evidence" value="ECO:0007669"/>
    <property type="project" value="TreeGrafter"/>
</dbReference>
<dbReference type="Proteomes" id="UP001149140">
    <property type="component" value="Unassembled WGS sequence"/>
</dbReference>
<protein>
    <submittedName>
        <fullName evidence="3">Hydantoinase B/oxoprolinase family protein</fullName>
    </submittedName>
</protein>
<feature type="domain" description="Hydantoinase B/oxoprolinase" evidence="2">
    <location>
        <begin position="16"/>
        <end position="527"/>
    </location>
</feature>
<accession>A0A9X3N3H9</accession>
<dbReference type="AlphaFoldDB" id="A0A9X3N3H9"/>
<dbReference type="EMBL" id="JAPDOD010000031">
    <property type="protein sequence ID" value="MDA0164168.1"/>
    <property type="molecule type" value="Genomic_DNA"/>
</dbReference>
<dbReference type="InterPro" id="IPR045079">
    <property type="entry name" value="Oxoprolinase-like"/>
</dbReference>
<evidence type="ECO:0000256" key="1">
    <source>
        <dbReference type="SAM" id="MobiDB-lite"/>
    </source>
</evidence>
<evidence type="ECO:0000259" key="2">
    <source>
        <dbReference type="Pfam" id="PF02538"/>
    </source>
</evidence>
<feature type="region of interest" description="Disordered" evidence="1">
    <location>
        <begin position="604"/>
        <end position="629"/>
    </location>
</feature>
<dbReference type="Pfam" id="PF02538">
    <property type="entry name" value="Hydantoinase_B"/>
    <property type="match status" value="1"/>
</dbReference>
<dbReference type="InterPro" id="IPR003692">
    <property type="entry name" value="Hydantoinase_B"/>
</dbReference>
<feature type="compositionally biased region" description="Basic and acidic residues" evidence="1">
    <location>
        <begin position="617"/>
        <end position="629"/>
    </location>
</feature>
<dbReference type="PANTHER" id="PTHR11365">
    <property type="entry name" value="5-OXOPROLINASE RELATED"/>
    <property type="match status" value="1"/>
</dbReference>
<dbReference type="RefSeq" id="WP_270043418.1">
    <property type="nucleotide sequence ID" value="NZ_JAPDOD010000031.1"/>
</dbReference>
<keyword evidence="4" id="KW-1185">Reference proteome</keyword>
<reference evidence="3" key="1">
    <citation type="submission" date="2022-10" db="EMBL/GenBank/DDBJ databases">
        <title>The WGS of Solirubrobacter ginsenosidimutans DSM 21036.</title>
        <authorList>
            <person name="Jiang Z."/>
        </authorList>
    </citation>
    <scope>NUCLEOTIDE SEQUENCE</scope>
    <source>
        <strain evidence="3">DSM 21036</strain>
    </source>
</reference>
<proteinExistence type="predicted"/>
<comment type="caution">
    <text evidence="3">The sequence shown here is derived from an EMBL/GenBank/DDBJ whole genome shotgun (WGS) entry which is preliminary data.</text>
</comment>